<organism evidence="6 7">
    <name type="scientific">Monosiga brevicollis</name>
    <name type="common">Choanoflagellate</name>
    <dbReference type="NCBI Taxonomy" id="81824"/>
    <lineage>
        <taxon>Eukaryota</taxon>
        <taxon>Choanoflagellata</taxon>
        <taxon>Craspedida</taxon>
        <taxon>Salpingoecidae</taxon>
        <taxon>Monosiga</taxon>
    </lineage>
</organism>
<dbReference type="EMBL" id="CH991564">
    <property type="protein sequence ID" value="EDQ86724.1"/>
    <property type="molecule type" value="Genomic_DNA"/>
</dbReference>
<proteinExistence type="predicted"/>
<dbReference type="SMART" id="SM00636">
    <property type="entry name" value="Glyco_18"/>
    <property type="match status" value="1"/>
</dbReference>
<keyword evidence="2 3" id="KW-0326">Glycosidase</keyword>
<dbReference type="PANTHER" id="PTHR11177:SF317">
    <property type="entry name" value="CHITINASE 12-RELATED"/>
    <property type="match status" value="1"/>
</dbReference>
<dbReference type="PROSITE" id="PS51910">
    <property type="entry name" value="GH18_2"/>
    <property type="match status" value="1"/>
</dbReference>
<evidence type="ECO:0000313" key="6">
    <source>
        <dbReference type="EMBL" id="EDQ86724.1"/>
    </source>
</evidence>
<evidence type="ECO:0000256" key="1">
    <source>
        <dbReference type="ARBA" id="ARBA00022801"/>
    </source>
</evidence>
<dbReference type="SUPFAM" id="SSF51445">
    <property type="entry name" value="(Trans)glycosidases"/>
    <property type="match status" value="1"/>
</dbReference>
<dbReference type="InterPro" id="IPR001223">
    <property type="entry name" value="Glyco_hydro18_cat"/>
</dbReference>
<dbReference type="InterPro" id="IPR001579">
    <property type="entry name" value="Glyco_hydro_18_chit_AS"/>
</dbReference>
<dbReference type="InterPro" id="IPR017853">
    <property type="entry name" value="GH"/>
</dbReference>
<dbReference type="InterPro" id="IPR011583">
    <property type="entry name" value="Chitinase_II/V-like_cat"/>
</dbReference>
<dbReference type="KEGG" id="mbr:MONBRDRAFT_38339"/>
<feature type="domain" description="GH18" evidence="5">
    <location>
        <begin position="25"/>
        <end position="537"/>
    </location>
</feature>
<dbReference type="InParanoid" id="A9V738"/>
<dbReference type="GO" id="GO:0004568">
    <property type="term" value="F:chitinase activity"/>
    <property type="evidence" value="ECO:0000318"/>
    <property type="project" value="GO_Central"/>
</dbReference>
<dbReference type="RefSeq" id="XP_001748560.1">
    <property type="nucleotide sequence ID" value="XM_001748508.1"/>
</dbReference>
<dbReference type="STRING" id="81824.A9V738"/>
<dbReference type="Pfam" id="PF00704">
    <property type="entry name" value="Glyco_hydro_18"/>
    <property type="match status" value="1"/>
</dbReference>
<protein>
    <recommendedName>
        <fullName evidence="5">GH18 domain-containing protein</fullName>
    </recommendedName>
</protein>
<keyword evidence="7" id="KW-1185">Reference proteome</keyword>
<evidence type="ECO:0000256" key="4">
    <source>
        <dbReference type="SAM" id="SignalP"/>
    </source>
</evidence>
<keyword evidence="4" id="KW-0732">Signal</keyword>
<gene>
    <name evidence="6" type="ORF">MONBRDRAFT_38339</name>
</gene>
<evidence type="ECO:0000259" key="5">
    <source>
        <dbReference type="PROSITE" id="PS51910"/>
    </source>
</evidence>
<feature type="signal peptide" evidence="4">
    <location>
        <begin position="1"/>
        <end position="23"/>
    </location>
</feature>
<dbReference type="GO" id="GO:0008061">
    <property type="term" value="F:chitin binding"/>
    <property type="evidence" value="ECO:0007669"/>
    <property type="project" value="InterPro"/>
</dbReference>
<dbReference type="Gene3D" id="3.20.20.80">
    <property type="entry name" value="Glycosidases"/>
    <property type="match status" value="1"/>
</dbReference>
<dbReference type="InterPro" id="IPR050314">
    <property type="entry name" value="Glycosyl_Hydrlase_18"/>
</dbReference>
<dbReference type="AlphaFoldDB" id="A9V738"/>
<evidence type="ECO:0000313" key="7">
    <source>
        <dbReference type="Proteomes" id="UP000001357"/>
    </source>
</evidence>
<evidence type="ECO:0000256" key="3">
    <source>
        <dbReference type="RuleBase" id="RU000489"/>
    </source>
</evidence>
<reference evidence="6 7" key="1">
    <citation type="journal article" date="2008" name="Nature">
        <title>The genome of the choanoflagellate Monosiga brevicollis and the origin of metazoans.</title>
        <authorList>
            <consortium name="JGI Sequencing"/>
            <person name="King N."/>
            <person name="Westbrook M.J."/>
            <person name="Young S.L."/>
            <person name="Kuo A."/>
            <person name="Abedin M."/>
            <person name="Chapman J."/>
            <person name="Fairclough S."/>
            <person name="Hellsten U."/>
            <person name="Isogai Y."/>
            <person name="Letunic I."/>
            <person name="Marr M."/>
            <person name="Pincus D."/>
            <person name="Putnam N."/>
            <person name="Rokas A."/>
            <person name="Wright K.J."/>
            <person name="Zuzow R."/>
            <person name="Dirks W."/>
            <person name="Good M."/>
            <person name="Goodstein D."/>
            <person name="Lemons D."/>
            <person name="Li W."/>
            <person name="Lyons J.B."/>
            <person name="Morris A."/>
            <person name="Nichols S."/>
            <person name="Richter D.J."/>
            <person name="Salamov A."/>
            <person name="Bork P."/>
            <person name="Lim W.A."/>
            <person name="Manning G."/>
            <person name="Miller W.T."/>
            <person name="McGinnis W."/>
            <person name="Shapiro H."/>
            <person name="Tjian R."/>
            <person name="Grigoriev I.V."/>
            <person name="Rokhsar D."/>
        </authorList>
    </citation>
    <scope>NUCLEOTIDE SEQUENCE [LARGE SCALE GENOMIC DNA]</scope>
    <source>
        <strain evidence="7">MX1 / ATCC 50154</strain>
    </source>
</reference>
<dbReference type="OMA" id="CFANFTA"/>
<feature type="chain" id="PRO_5002745337" description="GH18 domain-containing protein" evidence="4">
    <location>
        <begin position="24"/>
        <end position="615"/>
    </location>
</feature>
<name>A9V738_MONBE</name>
<dbReference type="eggNOG" id="KOG2806">
    <property type="taxonomic scope" value="Eukaryota"/>
</dbReference>
<dbReference type="PROSITE" id="PS01095">
    <property type="entry name" value="GH18_1"/>
    <property type="match status" value="1"/>
</dbReference>
<evidence type="ECO:0000256" key="2">
    <source>
        <dbReference type="ARBA" id="ARBA00023295"/>
    </source>
</evidence>
<dbReference type="GO" id="GO:0005975">
    <property type="term" value="P:carbohydrate metabolic process"/>
    <property type="evidence" value="ECO:0007669"/>
    <property type="project" value="InterPro"/>
</dbReference>
<dbReference type="GO" id="GO:0005576">
    <property type="term" value="C:extracellular region"/>
    <property type="evidence" value="ECO:0000318"/>
    <property type="project" value="GO_Central"/>
</dbReference>
<dbReference type="GeneID" id="5893788"/>
<keyword evidence="1 3" id="KW-0378">Hydrolase</keyword>
<dbReference type="PANTHER" id="PTHR11177">
    <property type="entry name" value="CHITINASE"/>
    <property type="match status" value="1"/>
</dbReference>
<dbReference type="Proteomes" id="UP000001357">
    <property type="component" value="Unassembled WGS sequence"/>
</dbReference>
<accession>A9V738</accession>
<sequence length="615" mass="66972">MKSAAGALLAALALLAAVSAVEAKFAFGNYFANWAQYRAGDFSYTPQQLAPAVSKFDYIVYAFAWMNGGCGGCNGDVVYDRLGQCRFPNGTCSMFSNGTRESPECPTGAVRCTEGNFTLVSPEPADPQFYESVVAFKQQNPGLKVLLSVGGWNFPSSVYSIMVSDDNYRLSFINSCLDFMTKYGFDGIDLDWEFWGSGPRDDEIKLSNSSFHPIYDVGGQMPGDAQGLLSLVTEMRSYFGPDRMITVATQADMGKMSQIDIPAVSEQIDYWHLMAYGTPCVHSPRRRVSWRRRLPKATTTGPHLAADAIFFSSFGMCIDYSVSDLPEMCGDSPCFANFTAPNQPLFAVKEGQIPAHEPAFPSSYWSVNYTITGYLKAGAPPEKLVLGLTFYGHLWYTPGQENNWQRFGVPAALSHGCYGPFNPTFGAWPGRRAELCGLLIYSEIVSLIDPANETENFFDPTTQSDIGFIRSGDRAGEDLGNTTPGWVSWNSIKSLQAITTFAMEAGIGGVFAFDASMDVFENGYPVVTAIHDTITGGNNNSSNVCNPSAGCNVCKACCQSYLKNQDDCDACVKAECKTNQCTGTCNVCDSCCKPYLKDQTDCDSCVQSQCSAIPF</sequence>
<dbReference type="GO" id="GO:0006032">
    <property type="term" value="P:chitin catabolic process"/>
    <property type="evidence" value="ECO:0000318"/>
    <property type="project" value="GO_Central"/>
</dbReference>